<dbReference type="STRING" id="307507.A0A2V0PK05"/>
<keyword evidence="6" id="KW-1185">Reference proteome</keyword>
<keyword evidence="5" id="KW-0670">Pyruvate</keyword>
<dbReference type="GO" id="GO:0050242">
    <property type="term" value="F:pyruvate, phosphate dikinase activity"/>
    <property type="evidence" value="ECO:0007669"/>
    <property type="project" value="UniProtKB-EC"/>
</dbReference>
<protein>
    <submittedName>
        <fullName evidence="5">Pyruvate phosphate dikinase</fullName>
    </submittedName>
</protein>
<feature type="domain" description="PEP-utilising enzyme C-terminal" evidence="4">
    <location>
        <begin position="433"/>
        <end position="506"/>
    </location>
</feature>
<dbReference type="SUPFAM" id="SSF51621">
    <property type="entry name" value="Phosphoenolpyruvate/pyruvate domain"/>
    <property type="match status" value="1"/>
</dbReference>
<dbReference type="Proteomes" id="UP000247498">
    <property type="component" value="Unassembled WGS sequence"/>
</dbReference>
<dbReference type="Gene3D" id="3.20.20.60">
    <property type="entry name" value="Phosphoenolpyruvate-binding domains"/>
    <property type="match status" value="1"/>
</dbReference>
<gene>
    <name evidence="5" type="ORF">Rsub_12740</name>
</gene>
<dbReference type="Gene3D" id="3.30.470.20">
    <property type="entry name" value="ATP-grasp fold, B domain"/>
    <property type="match status" value="1"/>
</dbReference>
<feature type="domain" description="Pyruvate phosphate dikinase AMP/ATP-binding" evidence="3">
    <location>
        <begin position="24"/>
        <end position="60"/>
    </location>
</feature>
<evidence type="ECO:0000259" key="4">
    <source>
        <dbReference type="Pfam" id="PF02896"/>
    </source>
</evidence>
<name>A0A2V0PK05_9CHLO</name>
<dbReference type="InterPro" id="IPR002192">
    <property type="entry name" value="PPDK_AMP/ATP-bd"/>
</dbReference>
<accession>A0A2V0PK05</accession>
<dbReference type="Pfam" id="PF02896">
    <property type="entry name" value="PEP-utilizers_C"/>
    <property type="match status" value="1"/>
</dbReference>
<keyword evidence="5" id="KW-0808">Transferase</keyword>
<dbReference type="InterPro" id="IPR040442">
    <property type="entry name" value="Pyrv_kinase-like_dom_sf"/>
</dbReference>
<dbReference type="InterPro" id="IPR015813">
    <property type="entry name" value="Pyrv/PenolPyrv_kinase-like_dom"/>
</dbReference>
<evidence type="ECO:0000256" key="1">
    <source>
        <dbReference type="ARBA" id="ARBA00007837"/>
    </source>
</evidence>
<dbReference type="InParanoid" id="A0A2V0PK05"/>
<evidence type="ECO:0000256" key="2">
    <source>
        <dbReference type="ARBA" id="ARBA00048103"/>
    </source>
</evidence>
<evidence type="ECO:0000313" key="5">
    <source>
        <dbReference type="EMBL" id="GBG00129.1"/>
    </source>
</evidence>
<dbReference type="AlphaFoldDB" id="A0A2V0PK05"/>
<dbReference type="InterPro" id="IPR000121">
    <property type="entry name" value="PEP_util_C"/>
</dbReference>
<dbReference type="OrthoDB" id="6123450at2759"/>
<dbReference type="InterPro" id="IPR010121">
    <property type="entry name" value="Pyruvate_phosphate_dikinase"/>
</dbReference>
<dbReference type="GO" id="GO:0016301">
    <property type="term" value="F:kinase activity"/>
    <property type="evidence" value="ECO:0007669"/>
    <property type="project" value="UniProtKB-KW"/>
</dbReference>
<dbReference type="PANTHER" id="PTHR22931">
    <property type="entry name" value="PHOSPHOENOLPYRUVATE DIKINASE-RELATED"/>
    <property type="match status" value="1"/>
</dbReference>
<comment type="similarity">
    <text evidence="1">Belongs to the PEP-utilizing enzyme family.</text>
</comment>
<dbReference type="Pfam" id="PF01326">
    <property type="entry name" value="PPDK_N"/>
    <property type="match status" value="3"/>
</dbReference>
<dbReference type="InterPro" id="IPR013815">
    <property type="entry name" value="ATP_grasp_subdomain_1"/>
</dbReference>
<feature type="domain" description="Pyruvate phosphate dikinase AMP/ATP-binding" evidence="3">
    <location>
        <begin position="70"/>
        <end position="296"/>
    </location>
</feature>
<evidence type="ECO:0000259" key="3">
    <source>
        <dbReference type="Pfam" id="PF01326"/>
    </source>
</evidence>
<feature type="domain" description="Pyruvate phosphate dikinase AMP/ATP-binding" evidence="3">
    <location>
        <begin position="310"/>
        <end position="364"/>
    </location>
</feature>
<dbReference type="GO" id="GO:0005524">
    <property type="term" value="F:ATP binding"/>
    <property type="evidence" value="ECO:0007669"/>
    <property type="project" value="InterPro"/>
</dbReference>
<dbReference type="SUPFAM" id="SSF56059">
    <property type="entry name" value="Glutathione synthetase ATP-binding domain-like"/>
    <property type="match status" value="1"/>
</dbReference>
<dbReference type="Gene3D" id="1.20.80.30">
    <property type="match status" value="1"/>
</dbReference>
<proteinExistence type="inferred from homology"/>
<dbReference type="Gene3D" id="3.30.1490.20">
    <property type="entry name" value="ATP-grasp fold, A domain"/>
    <property type="match status" value="1"/>
</dbReference>
<dbReference type="Gene3D" id="1.10.189.10">
    <property type="entry name" value="Pyruvate Phosphate Dikinase, domain 2"/>
    <property type="match status" value="1"/>
</dbReference>
<keyword evidence="5" id="KW-0418">Kinase</keyword>
<evidence type="ECO:0000313" key="6">
    <source>
        <dbReference type="Proteomes" id="UP000247498"/>
    </source>
</evidence>
<reference evidence="5 6" key="1">
    <citation type="journal article" date="2018" name="Sci. Rep.">
        <title>Raphidocelis subcapitata (=Pseudokirchneriella subcapitata) provides an insight into genome evolution and environmental adaptations in the Sphaeropleales.</title>
        <authorList>
            <person name="Suzuki S."/>
            <person name="Yamaguchi H."/>
            <person name="Nakajima N."/>
            <person name="Kawachi M."/>
        </authorList>
    </citation>
    <scope>NUCLEOTIDE SEQUENCE [LARGE SCALE GENOMIC DNA]</scope>
    <source>
        <strain evidence="5 6">NIES-35</strain>
    </source>
</reference>
<comment type="catalytic activity">
    <reaction evidence="2">
        <text>pyruvate + phosphate + ATP = phosphoenolpyruvate + AMP + diphosphate + H(+)</text>
        <dbReference type="Rhea" id="RHEA:10756"/>
        <dbReference type="ChEBI" id="CHEBI:15361"/>
        <dbReference type="ChEBI" id="CHEBI:15378"/>
        <dbReference type="ChEBI" id="CHEBI:30616"/>
        <dbReference type="ChEBI" id="CHEBI:33019"/>
        <dbReference type="ChEBI" id="CHEBI:43474"/>
        <dbReference type="ChEBI" id="CHEBI:58702"/>
        <dbReference type="ChEBI" id="CHEBI:456215"/>
        <dbReference type="EC" id="2.7.9.1"/>
    </reaction>
</comment>
<dbReference type="PANTHER" id="PTHR22931:SF9">
    <property type="entry name" value="PYRUVATE, PHOSPHATE DIKINASE 1, CHLOROPLASTIC"/>
    <property type="match status" value="1"/>
</dbReference>
<comment type="caution">
    <text evidence="5">The sequence shown here is derived from an EMBL/GenBank/DDBJ whole genome shotgun (WGS) entry which is preliminary data.</text>
</comment>
<sequence length="517" mass="55726">MAPPQPRIFPFLKGKSPGDRTMKSLLGGKGANLCEMARLGVNIPAGFTITTDVCQEFYRVGGDLPPGLMDEVKEALALVEKEMGKKFADPNNTLLLSVRSGAALSMPGMMDTVLNLGLNDAIVEGLAKQAGNERFALDCYRRLLQMFGDVVLGIDHDAFEHEIVALKKGAGVKFDCELDASHLRSLVAAYKAVYARNGLALPQDPWEQLRMGIDAVFRSWNIPRAVKYREINKITGLKGTAVNVQAMVYGNYNSGNGASGTGVLFTRNPATGENKLYGEFLMDAQGEDVVAGIRTPVPIAEMKGIMPEIYRELHDTVKGLETHMKDMQDTEFTVQDGRLFMLQTRNGKRTGAAALRVAIEMEREGLITADEAVLMVEPRHLDQLLHPMFVNEKAYAKDVFAKGLAASPGAAVGKIVFTADAAEEAAKAGEHVILDPFETLDVEGVGELVRIAVERGRATRPGIELGICGEHGGDPASVAFFNDVGLDYVSCSPLRVPIARLAAAQAALRAKAAAAKK</sequence>
<organism evidence="5 6">
    <name type="scientific">Raphidocelis subcapitata</name>
    <dbReference type="NCBI Taxonomy" id="307507"/>
    <lineage>
        <taxon>Eukaryota</taxon>
        <taxon>Viridiplantae</taxon>
        <taxon>Chlorophyta</taxon>
        <taxon>core chlorophytes</taxon>
        <taxon>Chlorophyceae</taxon>
        <taxon>CS clade</taxon>
        <taxon>Sphaeropleales</taxon>
        <taxon>Selenastraceae</taxon>
        <taxon>Raphidocelis</taxon>
    </lineage>
</organism>
<dbReference type="EMBL" id="BDRX01000194">
    <property type="protein sequence ID" value="GBG00129.1"/>
    <property type="molecule type" value="Genomic_DNA"/>
</dbReference>